<dbReference type="GO" id="GO:0016020">
    <property type="term" value="C:membrane"/>
    <property type="evidence" value="ECO:0007669"/>
    <property type="project" value="TreeGrafter"/>
</dbReference>
<dbReference type="GO" id="GO:0015031">
    <property type="term" value="P:protein transport"/>
    <property type="evidence" value="ECO:0007669"/>
    <property type="project" value="UniProtKB-UniRule"/>
</dbReference>
<feature type="region of interest" description="Disordered" evidence="5">
    <location>
        <begin position="609"/>
        <end position="648"/>
    </location>
</feature>
<evidence type="ECO:0000256" key="1">
    <source>
        <dbReference type="ARBA" id="ARBA00006080"/>
    </source>
</evidence>
<evidence type="ECO:0000256" key="5">
    <source>
        <dbReference type="SAM" id="MobiDB-lite"/>
    </source>
</evidence>
<comment type="subunit">
    <text evidence="3">Component of the Golgi-associated retrograde protein (GARP) complex.</text>
</comment>
<evidence type="ECO:0000313" key="8">
    <source>
        <dbReference type="Proteomes" id="UP000332933"/>
    </source>
</evidence>
<keyword evidence="3" id="KW-0333">Golgi apparatus</keyword>
<dbReference type="EMBL" id="VJMH01000503">
    <property type="protein sequence ID" value="KAF0715904.1"/>
    <property type="molecule type" value="Genomic_DNA"/>
</dbReference>
<dbReference type="PANTHER" id="PTHR15954:SF4">
    <property type="entry name" value="VACUOLAR PROTEIN SORTING-ASSOCIATED PROTEIN 51 HOMOLOG"/>
    <property type="match status" value="1"/>
</dbReference>
<keyword evidence="3" id="KW-0445">Lipid transport</keyword>
<comment type="function">
    <text evidence="3">Acts as component of the GARP complex that is involved in retrograde transport from early and late endosomes to the trans-Golgi network (TGN).</text>
</comment>
<evidence type="ECO:0000256" key="4">
    <source>
        <dbReference type="SAM" id="Coils"/>
    </source>
</evidence>
<dbReference type="GO" id="GO:0006869">
    <property type="term" value="P:lipid transport"/>
    <property type="evidence" value="ECO:0007669"/>
    <property type="project" value="UniProtKB-UniRule"/>
</dbReference>
<dbReference type="GO" id="GO:0048193">
    <property type="term" value="P:Golgi vesicle transport"/>
    <property type="evidence" value="ECO:0007669"/>
    <property type="project" value="TreeGrafter"/>
</dbReference>
<dbReference type="EMBL" id="CAADRA010000503">
    <property type="protein sequence ID" value="VFT80302.1"/>
    <property type="molecule type" value="Genomic_DNA"/>
</dbReference>
<feature type="coiled-coil region" evidence="4">
    <location>
        <begin position="48"/>
        <end position="107"/>
    </location>
</feature>
<comment type="similarity">
    <text evidence="1 3">Belongs to the VPS51 family.</text>
</comment>
<gene>
    <name evidence="7" type="primary">Aste57867_3126</name>
    <name evidence="6" type="ORF">As57867_003117</name>
    <name evidence="7" type="ORF">ASTE57867_3126</name>
</gene>
<keyword evidence="8" id="KW-1185">Reference proteome</keyword>
<dbReference type="InterPro" id="IPR014812">
    <property type="entry name" value="Vps51"/>
</dbReference>
<keyword evidence="2 4" id="KW-0175">Coiled coil</keyword>
<feature type="compositionally biased region" description="Polar residues" evidence="5">
    <location>
        <begin position="634"/>
        <end position="648"/>
    </location>
</feature>
<dbReference type="GO" id="GO:0007041">
    <property type="term" value="P:lysosomal transport"/>
    <property type="evidence" value="ECO:0007669"/>
    <property type="project" value="TreeGrafter"/>
</dbReference>
<dbReference type="GO" id="GO:0007030">
    <property type="term" value="P:Golgi organization"/>
    <property type="evidence" value="ECO:0007669"/>
    <property type="project" value="UniProtKB-UniRule"/>
</dbReference>
<evidence type="ECO:0000256" key="2">
    <source>
        <dbReference type="ARBA" id="ARBA00023054"/>
    </source>
</evidence>
<dbReference type="GO" id="GO:0042147">
    <property type="term" value="P:retrograde transport, endosome to Golgi"/>
    <property type="evidence" value="ECO:0007669"/>
    <property type="project" value="UniProtKB-UniRule"/>
</dbReference>
<dbReference type="GO" id="GO:0005829">
    <property type="term" value="C:cytosol"/>
    <property type="evidence" value="ECO:0007669"/>
    <property type="project" value="GOC"/>
</dbReference>
<sequence>MESRIQELMSSYYDLSDKDETVSQSKNIDASGFLVDEYVKGMLETMGMDELLRRDDQMIKEIKELDTNMQMLVYENYNKFISATDTIRKMKTNVETMESEVKRVVESMDKITVQSENVSNALAPFRSKVEKLVGVRRLLKRLEFIFQLPQRLKSAMKAQEYEKATKYFVVANRILKRYQHIASFKTIQLEAEHIMFGLRTIVQKKFDDDTTTAAQVQEYSSLLLDLNVSVPEVRQRFLNWYQHHVDQLLAQFQDKQPPDSATYIDSINDAFLPMYAGSADSFGKVFGQDDADNLQAYVTMATLWFDSYATLCGAQFQRNMNEFTAAGGDVGSGGYGVIMLVLKNCIDGINNLHAPLLPMKDITRRTSQLVETAIRFHIDAAFKILKDDFMEALTKYHGFVEERPRNIPEFGTRLCHVYIDRIEQSLQRMQPLISTAAHVLPEMSRALSDLVQSRFKAFLEWFTATITRYIEPCDAKPDDVDLPPVSVTPPFLVLLACVCRDFSATAIPRCVQVMVECLPNFNHMDPGSSLRSAGSVVDVNTMVDLAKTTGLAFLNQYAMLHGMRISALLRTSILTPNWMDVKEPRAVRVEIDAVVDEMTRVVKATADALGENVPGPSRTNSASGGVRDLRRTKAANQPRNMGSGKQSTASGHMYMDVARLFAKKIHIFHAPDFGFTVEAVLTCVFKMACKAYGEYIRLTTLSKFGVQQMQVDTEWLKIMIAIFLTQESNLNEIDSLLSDVVTNSMERALEYTLMEESVVVAIVSTKRGTMKLSF</sequence>
<reference evidence="6" key="2">
    <citation type="submission" date="2019-06" db="EMBL/GenBank/DDBJ databases">
        <title>Genomics analysis of Aphanomyces spp. identifies a new class of oomycete effector associated with host adaptation.</title>
        <authorList>
            <person name="Gaulin E."/>
        </authorList>
    </citation>
    <scope>NUCLEOTIDE SEQUENCE</scope>
    <source>
        <strain evidence="6">CBS 578.67</strain>
    </source>
</reference>
<keyword evidence="3" id="KW-0813">Transport</keyword>
<dbReference type="InterPro" id="IPR016159">
    <property type="entry name" value="Cullin_repeat-like_dom_sf"/>
</dbReference>
<dbReference type="GO" id="GO:0032456">
    <property type="term" value="P:endocytic recycling"/>
    <property type="evidence" value="ECO:0007669"/>
    <property type="project" value="TreeGrafter"/>
</dbReference>
<organism evidence="7 8">
    <name type="scientific">Aphanomyces stellatus</name>
    <dbReference type="NCBI Taxonomy" id="120398"/>
    <lineage>
        <taxon>Eukaryota</taxon>
        <taxon>Sar</taxon>
        <taxon>Stramenopiles</taxon>
        <taxon>Oomycota</taxon>
        <taxon>Saprolegniomycetes</taxon>
        <taxon>Saprolegniales</taxon>
        <taxon>Verrucalvaceae</taxon>
        <taxon>Aphanomyces</taxon>
    </lineage>
</organism>
<evidence type="ECO:0000313" key="7">
    <source>
        <dbReference type="EMBL" id="VFT80302.1"/>
    </source>
</evidence>
<dbReference type="AlphaFoldDB" id="A0A485KBH8"/>
<dbReference type="Proteomes" id="UP000332933">
    <property type="component" value="Unassembled WGS sequence"/>
</dbReference>
<dbReference type="OrthoDB" id="203678at2759"/>
<dbReference type="GO" id="GO:1990745">
    <property type="term" value="C:EARP complex"/>
    <property type="evidence" value="ECO:0007669"/>
    <property type="project" value="TreeGrafter"/>
</dbReference>
<reference evidence="7 8" key="1">
    <citation type="submission" date="2019-03" db="EMBL/GenBank/DDBJ databases">
        <authorList>
            <person name="Gaulin E."/>
            <person name="Dumas B."/>
        </authorList>
    </citation>
    <scope>NUCLEOTIDE SEQUENCE [LARGE SCALE GENOMIC DNA]</scope>
    <source>
        <strain evidence="7">CBS 568.67</strain>
    </source>
</reference>
<proteinExistence type="inferred from homology"/>
<keyword evidence="3" id="KW-0653">Protein transport</keyword>
<comment type="subcellular location">
    <subcellularLocation>
        <location evidence="3">Golgi apparatus</location>
        <location evidence="3">trans-Golgi network</location>
    </subcellularLocation>
</comment>
<dbReference type="Pfam" id="PF08700">
    <property type="entry name" value="VPS51_Exo84_N"/>
    <property type="match status" value="1"/>
</dbReference>
<dbReference type="SUPFAM" id="SSF74788">
    <property type="entry name" value="Cullin repeat-like"/>
    <property type="match status" value="1"/>
</dbReference>
<accession>A0A485KBH8</accession>
<name>A0A485KBH8_9STRA</name>
<dbReference type="GO" id="GO:0000938">
    <property type="term" value="C:GARP complex"/>
    <property type="evidence" value="ECO:0007669"/>
    <property type="project" value="UniProtKB-UniRule"/>
</dbReference>
<dbReference type="PANTHER" id="PTHR15954">
    <property type="entry name" value="VACUOLAR PROTEIN SORTING-ASSOCIATED PROTEIN 51 HOMOLOG"/>
    <property type="match status" value="1"/>
</dbReference>
<protein>
    <recommendedName>
        <fullName evidence="3">Vacuolar protein sorting-associated protein 51 homolog</fullName>
    </recommendedName>
</protein>
<evidence type="ECO:0000256" key="3">
    <source>
        <dbReference type="RuleBase" id="RU368010"/>
    </source>
</evidence>
<evidence type="ECO:0000313" key="6">
    <source>
        <dbReference type="EMBL" id="KAF0715904.1"/>
    </source>
</evidence>